<protein>
    <submittedName>
        <fullName evidence="1">Uncharacterized protein</fullName>
    </submittedName>
</protein>
<evidence type="ECO:0000313" key="1">
    <source>
        <dbReference type="EMBL" id="KAJ2808372.1"/>
    </source>
</evidence>
<comment type="caution">
    <text evidence="1">The sequence shown here is derived from an EMBL/GenBank/DDBJ whole genome shotgun (WGS) entry which is preliminary data.</text>
</comment>
<sequence length="510" mass="55002">MAYRKRSLDLPLPPDESQAAAKHARSGALPSIRSLAEIAGHGSADRLLPAMVAPAMMGGKGCRTPELIAGRPGDLSLAAIRVSSPRTSVDSPPQPQPQQHQQQQQPMAVQAAAQADGIKVARNWSRDETLSLVRAIGRHYDSLKRCKTNQERSNIWHRIHKEHSSQFPGRSKKASQDRWGKVLSDYKDVVVHNKEKGAARWTFDFFKEVAAIVEGDAQFMEMATGCDASGSPGYTPPPPPPQSAMPGPAADDLSSYSFGSTSRPPHLAGGSGPPPPLAHHRMSEPNLAPHLYSGRYGSHGAHALRVQPQFRAAPPQQHPHHHPQHPHHAYGQKASPVELGPAAAPPGPLSAFEGRLNGRYSPSRRTSYPQMQAHIAGGAALGQQPPPPPPQQQQQPPTPAPASVAAEGMFPAHQRHSIQVLSQPYAGRGSVVSLPAQMAGRRDTPVGGRFSPGDGAADPERACRYVLDMLETQVRRIDTQQETLGQLRASTQDAIARVEQVLQRYARPQS</sequence>
<dbReference type="EMBL" id="JANBUN010000003">
    <property type="protein sequence ID" value="KAJ2808372.1"/>
    <property type="molecule type" value="Genomic_DNA"/>
</dbReference>
<keyword evidence="2" id="KW-1185">Reference proteome</keyword>
<organism evidence="1 2">
    <name type="scientific">Coemansia helicoidea</name>
    <dbReference type="NCBI Taxonomy" id="1286919"/>
    <lineage>
        <taxon>Eukaryota</taxon>
        <taxon>Fungi</taxon>
        <taxon>Fungi incertae sedis</taxon>
        <taxon>Zoopagomycota</taxon>
        <taxon>Kickxellomycotina</taxon>
        <taxon>Kickxellomycetes</taxon>
        <taxon>Kickxellales</taxon>
        <taxon>Kickxellaceae</taxon>
        <taxon>Coemansia</taxon>
    </lineage>
</organism>
<evidence type="ECO:0000313" key="2">
    <source>
        <dbReference type="Proteomes" id="UP001140087"/>
    </source>
</evidence>
<accession>A0ACC1LH54</accession>
<reference evidence="1" key="1">
    <citation type="submission" date="2022-07" db="EMBL/GenBank/DDBJ databases">
        <title>Phylogenomic reconstructions and comparative analyses of Kickxellomycotina fungi.</title>
        <authorList>
            <person name="Reynolds N.K."/>
            <person name="Stajich J.E."/>
            <person name="Barry K."/>
            <person name="Grigoriev I.V."/>
            <person name="Crous P."/>
            <person name="Smith M.E."/>
        </authorList>
    </citation>
    <scope>NUCLEOTIDE SEQUENCE</scope>
    <source>
        <strain evidence="1">BCRC 34780</strain>
    </source>
</reference>
<dbReference type="Proteomes" id="UP001140087">
    <property type="component" value="Unassembled WGS sequence"/>
</dbReference>
<name>A0ACC1LH54_9FUNG</name>
<proteinExistence type="predicted"/>
<gene>
    <name evidence="1" type="ORF">H4R21_000071</name>
</gene>